<proteinExistence type="predicted"/>
<dbReference type="Proteomes" id="UP000001399">
    <property type="component" value="Chromosome"/>
</dbReference>
<reference evidence="2" key="1">
    <citation type="journal article" date="2011" name="J. Bacteriol.">
        <title>Genome sequences of eight morphologically diverse alphaproteobacteria.</title>
        <authorList>
            <consortium name="US DOE Joint Genome Institute"/>
            <person name="Brown P.J."/>
            <person name="Kysela D.T."/>
            <person name="Buechlein A."/>
            <person name="Hemmerich C."/>
            <person name="Brun Y.V."/>
        </authorList>
    </citation>
    <scope>NUCLEOTIDE SEQUENCE [LARGE SCALE GENOMIC DNA]</scope>
    <source>
        <strain evidence="2">ATCC 17100 / ATH 3.1.1 / DSM 162 / LMG 4299</strain>
    </source>
</reference>
<accession>E3I8K9</accession>
<keyword evidence="2" id="KW-1185">Reference proteome</keyword>
<dbReference type="KEGG" id="rva:Rvan_1668"/>
<evidence type="ECO:0000313" key="1">
    <source>
        <dbReference type="EMBL" id="ADP70918.1"/>
    </source>
</evidence>
<organism evidence="1 2">
    <name type="scientific">Rhodomicrobium vannielii (strain ATCC 17100 / DSM 162 / LMG 4299 / NCIMB 10020 / ATH 3.1.1)</name>
    <dbReference type="NCBI Taxonomy" id="648757"/>
    <lineage>
        <taxon>Bacteria</taxon>
        <taxon>Pseudomonadati</taxon>
        <taxon>Pseudomonadota</taxon>
        <taxon>Alphaproteobacteria</taxon>
        <taxon>Hyphomicrobiales</taxon>
        <taxon>Hyphomicrobiaceae</taxon>
        <taxon>Rhodomicrobium</taxon>
    </lineage>
</organism>
<evidence type="ECO:0000313" key="2">
    <source>
        <dbReference type="Proteomes" id="UP000001399"/>
    </source>
</evidence>
<dbReference type="AlphaFoldDB" id="E3I8K9"/>
<gene>
    <name evidence="1" type="ordered locus">Rvan_1668</name>
</gene>
<dbReference type="HOGENOM" id="CLU_2828419_0_0_5"/>
<protein>
    <submittedName>
        <fullName evidence="1">Uncharacterized protein</fullName>
    </submittedName>
</protein>
<sequence length="66" mass="7432">MTLERAMPERNIDNAEVRVNLGFRPTLLTPVMERNALESSDVEDFLSVRLSATDEPGKAEAELWLS</sequence>
<name>E3I8K9_RHOVT</name>
<dbReference type="EMBL" id="CP002292">
    <property type="protein sequence ID" value="ADP70918.1"/>
    <property type="molecule type" value="Genomic_DNA"/>
</dbReference>